<name>A0ABV6KNP6_9BACI</name>
<protein>
    <submittedName>
        <fullName evidence="2">Aldo/keto reductase</fullName>
    </submittedName>
</protein>
<gene>
    <name evidence="2" type="ORF">ACFFHF_06630</name>
</gene>
<feature type="domain" description="NADP-dependent oxidoreductase" evidence="1">
    <location>
        <begin position="14"/>
        <end position="270"/>
    </location>
</feature>
<dbReference type="Pfam" id="PF00248">
    <property type="entry name" value="Aldo_ket_red"/>
    <property type="match status" value="1"/>
</dbReference>
<organism evidence="2 3">
    <name type="scientific">Robertmurraya beringensis</name>
    <dbReference type="NCBI Taxonomy" id="641660"/>
    <lineage>
        <taxon>Bacteria</taxon>
        <taxon>Bacillati</taxon>
        <taxon>Bacillota</taxon>
        <taxon>Bacilli</taxon>
        <taxon>Bacillales</taxon>
        <taxon>Bacillaceae</taxon>
        <taxon>Robertmurraya</taxon>
    </lineage>
</organism>
<proteinExistence type="predicted"/>
<dbReference type="PIRSF" id="PIRSF000097">
    <property type="entry name" value="AKR"/>
    <property type="match status" value="1"/>
</dbReference>
<reference evidence="2 3" key="1">
    <citation type="submission" date="2024-09" db="EMBL/GenBank/DDBJ databases">
        <authorList>
            <person name="Sun Q."/>
            <person name="Mori K."/>
        </authorList>
    </citation>
    <scope>NUCLEOTIDE SEQUENCE [LARGE SCALE GENOMIC DNA]</scope>
    <source>
        <strain evidence="2 3">CGMCC 1.9126</strain>
    </source>
</reference>
<sequence>MVNKVGINDRKVFPIGIGTWKVGNRLADEAREIEALKVGLDAGAQVIDTAETYGDGLSETLVGKAIQGYKRDSLYLVSKVLPENASRRYLPISLENTLERLQVNYLDMYLLHWKSSIPLRETVEAMEEMRAAGKIKAWGVSNFDTADLKRLFTLPHGTNCLTNQVKYNLIYRGIEYDLIPYMKQQHMPLMAYSPVVKGKFGRFNLQQQNILEEVASNHQATIQQILIAWSIRDGNTISIPKSSNSAHMLENIKSAQINLTTDELGKIDTVFRKPTSKESLALW</sequence>
<dbReference type="SUPFAM" id="SSF51430">
    <property type="entry name" value="NAD(P)-linked oxidoreductase"/>
    <property type="match status" value="1"/>
</dbReference>
<dbReference type="InterPro" id="IPR020471">
    <property type="entry name" value="AKR"/>
</dbReference>
<dbReference type="PANTHER" id="PTHR43638">
    <property type="entry name" value="OXIDOREDUCTASE, ALDO/KETO REDUCTASE FAMILY PROTEIN"/>
    <property type="match status" value="1"/>
</dbReference>
<dbReference type="Gene3D" id="3.20.20.100">
    <property type="entry name" value="NADP-dependent oxidoreductase domain"/>
    <property type="match status" value="1"/>
</dbReference>
<dbReference type="PANTHER" id="PTHR43638:SF3">
    <property type="entry name" value="ALDEHYDE REDUCTASE"/>
    <property type="match status" value="1"/>
</dbReference>
<keyword evidence="3" id="KW-1185">Reference proteome</keyword>
<accession>A0ABV6KNP6</accession>
<evidence type="ECO:0000259" key="1">
    <source>
        <dbReference type="Pfam" id="PF00248"/>
    </source>
</evidence>
<dbReference type="EMBL" id="JBHLUU010000021">
    <property type="protein sequence ID" value="MFC0474949.1"/>
    <property type="molecule type" value="Genomic_DNA"/>
</dbReference>
<dbReference type="Proteomes" id="UP001589738">
    <property type="component" value="Unassembled WGS sequence"/>
</dbReference>
<comment type="caution">
    <text evidence="2">The sequence shown here is derived from an EMBL/GenBank/DDBJ whole genome shotgun (WGS) entry which is preliminary data.</text>
</comment>
<dbReference type="InterPro" id="IPR036812">
    <property type="entry name" value="NAD(P)_OxRdtase_dom_sf"/>
</dbReference>
<dbReference type="InterPro" id="IPR023210">
    <property type="entry name" value="NADP_OxRdtase_dom"/>
</dbReference>
<evidence type="ECO:0000313" key="2">
    <source>
        <dbReference type="EMBL" id="MFC0474949.1"/>
    </source>
</evidence>
<evidence type="ECO:0000313" key="3">
    <source>
        <dbReference type="Proteomes" id="UP001589738"/>
    </source>
</evidence>
<dbReference type="RefSeq" id="WP_340902183.1">
    <property type="nucleotide sequence ID" value="NZ_JBHLUU010000021.1"/>
</dbReference>
<dbReference type="PRINTS" id="PR00069">
    <property type="entry name" value="ALDKETRDTASE"/>
</dbReference>